<dbReference type="RefSeq" id="WP_182685666.1">
    <property type="nucleotide sequence ID" value="NZ_JACHTF010000004.1"/>
</dbReference>
<dbReference type="EMBL" id="JACHTF010000004">
    <property type="protein sequence ID" value="MBB1060036.1"/>
    <property type="molecule type" value="Genomic_DNA"/>
</dbReference>
<evidence type="ECO:0000256" key="1">
    <source>
        <dbReference type="SAM" id="SignalP"/>
    </source>
</evidence>
<sequence length="224" mass="23378">MIHPSPLPARAFARLAPLGIALACATSPAQAQAPEAEAAPPPSVSISATLVGDSPFGGLRQDAPQSVRLYARGDASRVDFKGPKGERAMLLREGAPGPGWMISLDRGIAIPTTAPGPGPLSVDPSKPCAGMGARCQKAGTRYVAGRVVQGWRYRGADGRGPAGTSEGELWVEPEHGVVLGYSGRRTGWDRVHSMEAASVSFEPLPEVLFKLPETVETPDGDTPH</sequence>
<organism evidence="2 3">
    <name type="scientific">Marilutibacter spongiae</name>
    <dbReference type="NCBI Taxonomy" id="2025720"/>
    <lineage>
        <taxon>Bacteria</taxon>
        <taxon>Pseudomonadati</taxon>
        <taxon>Pseudomonadota</taxon>
        <taxon>Gammaproteobacteria</taxon>
        <taxon>Lysobacterales</taxon>
        <taxon>Lysobacteraceae</taxon>
        <taxon>Marilutibacter</taxon>
    </lineage>
</organism>
<keyword evidence="3" id="KW-1185">Reference proteome</keyword>
<dbReference type="Proteomes" id="UP000523196">
    <property type="component" value="Unassembled WGS sequence"/>
</dbReference>
<evidence type="ECO:0000313" key="2">
    <source>
        <dbReference type="EMBL" id="MBB1060036.1"/>
    </source>
</evidence>
<proteinExistence type="predicted"/>
<evidence type="ECO:0000313" key="3">
    <source>
        <dbReference type="Proteomes" id="UP000523196"/>
    </source>
</evidence>
<name>A0A7W3TKU3_9GAMM</name>
<feature type="signal peptide" evidence="1">
    <location>
        <begin position="1"/>
        <end position="31"/>
    </location>
</feature>
<feature type="chain" id="PRO_5031532930" evidence="1">
    <location>
        <begin position="32"/>
        <end position="224"/>
    </location>
</feature>
<reference evidence="2 3" key="1">
    <citation type="submission" date="2020-08" db="EMBL/GenBank/DDBJ databases">
        <authorList>
            <person name="Xu S."/>
            <person name="Li A."/>
        </authorList>
    </citation>
    <scope>NUCLEOTIDE SEQUENCE [LARGE SCALE GENOMIC DNA]</scope>
    <source>
        <strain evidence="2 3">119BY6-57</strain>
    </source>
</reference>
<dbReference type="AlphaFoldDB" id="A0A7W3TKU3"/>
<accession>A0A7W3TKU3</accession>
<keyword evidence="1" id="KW-0732">Signal</keyword>
<comment type="caution">
    <text evidence="2">The sequence shown here is derived from an EMBL/GenBank/DDBJ whole genome shotgun (WGS) entry which is preliminary data.</text>
</comment>
<protein>
    <submittedName>
        <fullName evidence="2">Uncharacterized protein</fullName>
    </submittedName>
</protein>
<gene>
    <name evidence="2" type="ORF">H4F98_05550</name>
</gene>